<sequence length="132" mass="14758">MQKEHLEKTVGASFHMFLHSAFPCLHFPHRKKKHCESSCFSLPCIAVKFSMSMSQCTLTLGDVPMPFWGTEEDVIVRLSPTIPPIQLPPNIAGKRNGCAIHDSISTVANELKEWKTRIGSALWCMHNVGVLL</sequence>
<organism evidence="1 2">
    <name type="scientific">Panicum virgatum</name>
    <name type="common">Blackwell switchgrass</name>
    <dbReference type="NCBI Taxonomy" id="38727"/>
    <lineage>
        <taxon>Eukaryota</taxon>
        <taxon>Viridiplantae</taxon>
        <taxon>Streptophyta</taxon>
        <taxon>Embryophyta</taxon>
        <taxon>Tracheophyta</taxon>
        <taxon>Spermatophyta</taxon>
        <taxon>Magnoliopsida</taxon>
        <taxon>Liliopsida</taxon>
        <taxon>Poales</taxon>
        <taxon>Poaceae</taxon>
        <taxon>PACMAD clade</taxon>
        <taxon>Panicoideae</taxon>
        <taxon>Panicodae</taxon>
        <taxon>Paniceae</taxon>
        <taxon>Panicinae</taxon>
        <taxon>Panicum</taxon>
        <taxon>Panicum sect. Hiantes</taxon>
    </lineage>
</organism>
<evidence type="ECO:0000313" key="2">
    <source>
        <dbReference type="Proteomes" id="UP000823388"/>
    </source>
</evidence>
<protein>
    <submittedName>
        <fullName evidence="1">Uncharacterized protein</fullName>
    </submittedName>
</protein>
<name>A0A8T0Q825_PANVG</name>
<keyword evidence="2" id="KW-1185">Reference proteome</keyword>
<dbReference type="AlphaFoldDB" id="A0A8T0Q825"/>
<evidence type="ECO:0000313" key="1">
    <source>
        <dbReference type="EMBL" id="KAG2568909.1"/>
    </source>
</evidence>
<proteinExistence type="predicted"/>
<dbReference type="EMBL" id="CM029050">
    <property type="protein sequence ID" value="KAG2568909.1"/>
    <property type="molecule type" value="Genomic_DNA"/>
</dbReference>
<gene>
    <name evidence="1" type="ORF">PVAP13_7NG361925</name>
</gene>
<comment type="caution">
    <text evidence="1">The sequence shown here is derived from an EMBL/GenBank/DDBJ whole genome shotgun (WGS) entry which is preliminary data.</text>
</comment>
<accession>A0A8T0Q825</accession>
<reference evidence="1" key="1">
    <citation type="submission" date="2020-05" db="EMBL/GenBank/DDBJ databases">
        <title>WGS assembly of Panicum virgatum.</title>
        <authorList>
            <person name="Lovell J.T."/>
            <person name="Jenkins J."/>
            <person name="Shu S."/>
            <person name="Juenger T.E."/>
            <person name="Schmutz J."/>
        </authorList>
    </citation>
    <scope>NUCLEOTIDE SEQUENCE</scope>
    <source>
        <strain evidence="1">AP13</strain>
    </source>
</reference>
<dbReference type="Proteomes" id="UP000823388">
    <property type="component" value="Chromosome 7N"/>
</dbReference>